<keyword evidence="1" id="KW-0238">DNA-binding</keyword>
<sequence>MSVADNSIANELGRAALGAQLRDARSRNKISLRELGRRVGVSASFISQVELGRATPSIGTLYAIVSELGLSMDSLMNDEEQPSTPVGSTLKPARLQGRIPGLQRAEDRPEINMHGVRWERLTVHDDPLVEFLRVTYTAGSESCSPENMMRHSGWEYIHILSGQLDVQLGFNGETMAPGDSLNFDSSTPHRLSNPYSEDCVALWVVVGRQGFAHPMDLAGKHNPDVPSTITELVSQGNFSRPGSEHSPDSDNG</sequence>
<dbReference type="PROSITE" id="PS50943">
    <property type="entry name" value="HTH_CROC1"/>
    <property type="match status" value="1"/>
</dbReference>
<dbReference type="CDD" id="cd02209">
    <property type="entry name" value="cupin_XRE_C"/>
    <property type="match status" value="1"/>
</dbReference>
<comment type="caution">
    <text evidence="3">The sequence shown here is derived from an EMBL/GenBank/DDBJ whole genome shotgun (WGS) entry which is preliminary data.</text>
</comment>
<evidence type="ECO:0000313" key="4">
    <source>
        <dbReference type="Proteomes" id="UP001500752"/>
    </source>
</evidence>
<dbReference type="CDD" id="cd00093">
    <property type="entry name" value="HTH_XRE"/>
    <property type="match status" value="1"/>
</dbReference>
<name>A0ABP7D0L1_9MICC</name>
<dbReference type="InterPro" id="IPR050807">
    <property type="entry name" value="TransReg_Diox_bact_type"/>
</dbReference>
<dbReference type="InterPro" id="IPR013096">
    <property type="entry name" value="Cupin_2"/>
</dbReference>
<keyword evidence="4" id="KW-1185">Reference proteome</keyword>
<feature type="domain" description="HTH cro/C1-type" evidence="2">
    <location>
        <begin position="21"/>
        <end position="75"/>
    </location>
</feature>
<evidence type="ECO:0000259" key="2">
    <source>
        <dbReference type="PROSITE" id="PS50943"/>
    </source>
</evidence>
<dbReference type="SMART" id="SM00530">
    <property type="entry name" value="HTH_XRE"/>
    <property type="match status" value="1"/>
</dbReference>
<dbReference type="Gene3D" id="2.60.120.10">
    <property type="entry name" value="Jelly Rolls"/>
    <property type="match status" value="1"/>
</dbReference>
<dbReference type="PANTHER" id="PTHR46797">
    <property type="entry name" value="HTH-TYPE TRANSCRIPTIONAL REGULATOR"/>
    <property type="match status" value="1"/>
</dbReference>
<dbReference type="Pfam" id="PF07883">
    <property type="entry name" value="Cupin_2"/>
    <property type="match status" value="1"/>
</dbReference>
<dbReference type="EMBL" id="BAABEO010000026">
    <property type="protein sequence ID" value="GAA3699017.1"/>
    <property type="molecule type" value="Genomic_DNA"/>
</dbReference>
<evidence type="ECO:0000313" key="3">
    <source>
        <dbReference type="EMBL" id="GAA3699017.1"/>
    </source>
</evidence>
<protein>
    <recommendedName>
        <fullName evidence="2">HTH cro/C1-type domain-containing protein</fullName>
    </recommendedName>
</protein>
<accession>A0ABP7D0L1</accession>
<dbReference type="Proteomes" id="UP001500752">
    <property type="component" value="Unassembled WGS sequence"/>
</dbReference>
<dbReference type="SUPFAM" id="SSF47413">
    <property type="entry name" value="lambda repressor-like DNA-binding domains"/>
    <property type="match status" value="1"/>
</dbReference>
<gene>
    <name evidence="3" type="ORF">GCM10023081_39880</name>
</gene>
<dbReference type="Gene3D" id="1.10.260.40">
    <property type="entry name" value="lambda repressor-like DNA-binding domains"/>
    <property type="match status" value="1"/>
</dbReference>
<dbReference type="InterPro" id="IPR001387">
    <property type="entry name" value="Cro/C1-type_HTH"/>
</dbReference>
<reference evidence="4" key="1">
    <citation type="journal article" date="2019" name="Int. J. Syst. Evol. Microbiol.">
        <title>The Global Catalogue of Microorganisms (GCM) 10K type strain sequencing project: providing services to taxonomists for standard genome sequencing and annotation.</title>
        <authorList>
            <consortium name="The Broad Institute Genomics Platform"/>
            <consortium name="The Broad Institute Genome Sequencing Center for Infectious Disease"/>
            <person name="Wu L."/>
            <person name="Ma J."/>
        </authorList>
    </citation>
    <scope>NUCLEOTIDE SEQUENCE [LARGE SCALE GENOMIC DNA]</scope>
    <source>
        <strain evidence="4">JCM 30742</strain>
    </source>
</reference>
<evidence type="ECO:0000256" key="1">
    <source>
        <dbReference type="ARBA" id="ARBA00023125"/>
    </source>
</evidence>
<dbReference type="InterPro" id="IPR010982">
    <property type="entry name" value="Lambda_DNA-bd_dom_sf"/>
</dbReference>
<dbReference type="SUPFAM" id="SSF51182">
    <property type="entry name" value="RmlC-like cupins"/>
    <property type="match status" value="1"/>
</dbReference>
<dbReference type="InterPro" id="IPR011051">
    <property type="entry name" value="RmlC_Cupin_sf"/>
</dbReference>
<organism evidence="3 4">
    <name type="scientific">Arthrobacter ginkgonis</name>
    <dbReference type="NCBI Taxonomy" id="1630594"/>
    <lineage>
        <taxon>Bacteria</taxon>
        <taxon>Bacillati</taxon>
        <taxon>Actinomycetota</taxon>
        <taxon>Actinomycetes</taxon>
        <taxon>Micrococcales</taxon>
        <taxon>Micrococcaceae</taxon>
        <taxon>Arthrobacter</taxon>
    </lineage>
</organism>
<dbReference type="PANTHER" id="PTHR46797:SF1">
    <property type="entry name" value="METHYLPHOSPHONATE SYNTHASE"/>
    <property type="match status" value="1"/>
</dbReference>
<proteinExistence type="predicted"/>
<dbReference type="Pfam" id="PF13560">
    <property type="entry name" value="HTH_31"/>
    <property type="match status" value="1"/>
</dbReference>
<dbReference type="RefSeq" id="WP_345153627.1">
    <property type="nucleotide sequence ID" value="NZ_BAABEO010000026.1"/>
</dbReference>
<dbReference type="InterPro" id="IPR014710">
    <property type="entry name" value="RmlC-like_jellyroll"/>
</dbReference>